<dbReference type="InterPro" id="IPR017661">
    <property type="entry name" value="AminoethylPonate_ABC_PhnV"/>
</dbReference>
<evidence type="ECO:0000313" key="10">
    <source>
        <dbReference type="EMBL" id="OHT25262.1"/>
    </source>
</evidence>
<evidence type="ECO:0000256" key="4">
    <source>
        <dbReference type="ARBA" id="ARBA00022519"/>
    </source>
</evidence>
<keyword evidence="11" id="KW-1185">Reference proteome</keyword>
<dbReference type="Pfam" id="PF00528">
    <property type="entry name" value="BPD_transp_1"/>
    <property type="match status" value="1"/>
</dbReference>
<dbReference type="CDD" id="cd06261">
    <property type="entry name" value="TM_PBP2"/>
    <property type="match status" value="1"/>
</dbReference>
<feature type="transmembrane region" description="Helical" evidence="8">
    <location>
        <begin position="135"/>
        <end position="154"/>
    </location>
</feature>
<sequence>MLIWSSKGRVIAATIAICLFSVIFLLPLVIILMSSFSQQWNGILPSGFTFIHFVNAFRGPAWDAILSSLVIGFSASLFALICGLCAALALRRHSPKIQKYLGIAFYLPSAIPSVSIGLGILVAFSQGYLQMNGTFWIIFSAHFVLISAFTFSNVSTGLARISPDIENVAFSLGASPWYRLCHVTLPLLMPWMISALALSLSLSLGELGATMMLYPPGWATLPVSIFSLTDRGNIADGSALTVVLVGMTLLLMIQLERIAKRLSSR</sequence>
<reference evidence="10 11" key="1">
    <citation type="submission" date="2016-03" db="EMBL/GenBank/DDBJ databases">
        <title>Genome sequence of Providencia stuartii strain, isolated from the salivary glands of larval Lucilia sericata.</title>
        <authorList>
            <person name="Yuan Y."/>
            <person name="Zhang Y."/>
            <person name="Fu S."/>
            <person name="Crippen T.L."/>
            <person name="Visi D."/>
            <person name="Benbow M.E."/>
            <person name="Allen M."/>
            <person name="Tomberlin J.K."/>
            <person name="Sze S.-H."/>
            <person name="Tarone A.M."/>
        </authorList>
    </citation>
    <scope>NUCLEOTIDE SEQUENCE [LARGE SCALE GENOMIC DNA]</scope>
    <source>
        <strain evidence="10 11">Crippen</strain>
    </source>
</reference>
<organism evidence="10 11">
    <name type="scientific">Providencia stuartii</name>
    <dbReference type="NCBI Taxonomy" id="588"/>
    <lineage>
        <taxon>Bacteria</taxon>
        <taxon>Pseudomonadati</taxon>
        <taxon>Pseudomonadota</taxon>
        <taxon>Gammaproteobacteria</taxon>
        <taxon>Enterobacterales</taxon>
        <taxon>Morganellaceae</taxon>
        <taxon>Providencia</taxon>
    </lineage>
</organism>
<comment type="caution">
    <text evidence="10">The sequence shown here is derived from an EMBL/GenBank/DDBJ whole genome shotgun (WGS) entry which is preliminary data.</text>
</comment>
<dbReference type="InterPro" id="IPR035906">
    <property type="entry name" value="MetI-like_sf"/>
</dbReference>
<dbReference type="EMBL" id="LVIE01000046">
    <property type="protein sequence ID" value="OHT25262.1"/>
    <property type="molecule type" value="Genomic_DNA"/>
</dbReference>
<dbReference type="PANTHER" id="PTHR43357:SF4">
    <property type="entry name" value="INNER MEMBRANE ABC TRANSPORTER PERMEASE PROTEIN YDCV"/>
    <property type="match status" value="1"/>
</dbReference>
<dbReference type="GO" id="GO:0005886">
    <property type="term" value="C:plasma membrane"/>
    <property type="evidence" value="ECO:0007669"/>
    <property type="project" value="UniProtKB-SubCell"/>
</dbReference>
<evidence type="ECO:0000256" key="8">
    <source>
        <dbReference type="RuleBase" id="RU363032"/>
    </source>
</evidence>
<evidence type="ECO:0000313" key="11">
    <source>
        <dbReference type="Proteomes" id="UP000179588"/>
    </source>
</evidence>
<dbReference type="Proteomes" id="UP000179588">
    <property type="component" value="Unassembled WGS sequence"/>
</dbReference>
<evidence type="ECO:0000256" key="5">
    <source>
        <dbReference type="ARBA" id="ARBA00022692"/>
    </source>
</evidence>
<evidence type="ECO:0000256" key="6">
    <source>
        <dbReference type="ARBA" id="ARBA00022989"/>
    </source>
</evidence>
<accession>A0A1S1HTU0</accession>
<keyword evidence="7 8" id="KW-0472">Membrane</keyword>
<keyword evidence="6 8" id="KW-1133">Transmembrane helix</keyword>
<proteinExistence type="inferred from homology"/>
<keyword evidence="2 8" id="KW-0813">Transport</keyword>
<evidence type="ECO:0000256" key="2">
    <source>
        <dbReference type="ARBA" id="ARBA00022448"/>
    </source>
</evidence>
<feature type="transmembrane region" description="Helical" evidence="8">
    <location>
        <begin position="234"/>
        <end position="255"/>
    </location>
</feature>
<feature type="transmembrane region" description="Helical" evidence="8">
    <location>
        <begin position="100"/>
        <end position="123"/>
    </location>
</feature>
<dbReference type="InterPro" id="IPR000515">
    <property type="entry name" value="MetI-like"/>
</dbReference>
<dbReference type="PROSITE" id="PS50928">
    <property type="entry name" value="ABC_TM1"/>
    <property type="match status" value="1"/>
</dbReference>
<dbReference type="AlphaFoldDB" id="A0A1S1HTU0"/>
<evidence type="ECO:0000259" key="9">
    <source>
        <dbReference type="PROSITE" id="PS50928"/>
    </source>
</evidence>
<evidence type="ECO:0000256" key="7">
    <source>
        <dbReference type="ARBA" id="ARBA00023136"/>
    </source>
</evidence>
<dbReference type="Gene3D" id="1.10.3720.10">
    <property type="entry name" value="MetI-like"/>
    <property type="match status" value="1"/>
</dbReference>
<evidence type="ECO:0000256" key="3">
    <source>
        <dbReference type="ARBA" id="ARBA00022475"/>
    </source>
</evidence>
<feature type="transmembrane region" description="Helical" evidence="8">
    <location>
        <begin position="64"/>
        <end position="88"/>
    </location>
</feature>
<protein>
    <submittedName>
        <fullName evidence="10">Phosphonate ABC transporter permease</fullName>
    </submittedName>
</protein>
<feature type="domain" description="ABC transmembrane type-1" evidence="9">
    <location>
        <begin position="65"/>
        <end position="253"/>
    </location>
</feature>
<dbReference type="RefSeq" id="WP_070925548.1">
    <property type="nucleotide sequence ID" value="NZ_CANMXG010000005.1"/>
</dbReference>
<dbReference type="GO" id="GO:0055085">
    <property type="term" value="P:transmembrane transport"/>
    <property type="evidence" value="ECO:0007669"/>
    <property type="project" value="InterPro"/>
</dbReference>
<name>A0A1S1HTU0_PROST</name>
<gene>
    <name evidence="10" type="ORF">A3Q29_14280</name>
</gene>
<feature type="transmembrane region" description="Helical" evidence="8">
    <location>
        <begin position="12"/>
        <end position="36"/>
    </location>
</feature>
<keyword evidence="5 8" id="KW-0812">Transmembrane</keyword>
<dbReference type="NCBIfam" id="TIGR03255">
    <property type="entry name" value="PhnV"/>
    <property type="match status" value="1"/>
</dbReference>
<comment type="subcellular location">
    <subcellularLocation>
        <location evidence="1">Cell inner membrane</location>
        <topology evidence="1">Multi-pass membrane protein</topology>
    </subcellularLocation>
    <subcellularLocation>
        <location evidence="8">Cell membrane</location>
        <topology evidence="8">Multi-pass membrane protein</topology>
    </subcellularLocation>
</comment>
<dbReference type="SUPFAM" id="SSF161098">
    <property type="entry name" value="MetI-like"/>
    <property type="match status" value="1"/>
</dbReference>
<dbReference type="PANTHER" id="PTHR43357">
    <property type="entry name" value="INNER MEMBRANE ABC TRANSPORTER PERMEASE PROTEIN YDCV"/>
    <property type="match status" value="1"/>
</dbReference>
<keyword evidence="4" id="KW-0997">Cell inner membrane</keyword>
<feature type="transmembrane region" description="Helical" evidence="8">
    <location>
        <begin position="188"/>
        <end position="214"/>
    </location>
</feature>
<evidence type="ECO:0000256" key="1">
    <source>
        <dbReference type="ARBA" id="ARBA00004429"/>
    </source>
</evidence>
<keyword evidence="3" id="KW-1003">Cell membrane</keyword>
<comment type="similarity">
    <text evidence="8">Belongs to the binding-protein-dependent transport system permease family.</text>
</comment>